<keyword evidence="2" id="KW-0313">Glucose metabolism</keyword>
<dbReference type="InterPro" id="IPR001282">
    <property type="entry name" value="G6P_DH"/>
</dbReference>
<organism evidence="9 10">
    <name type="scientific">Batillaria attramentaria</name>
    <dbReference type="NCBI Taxonomy" id="370345"/>
    <lineage>
        <taxon>Eukaryota</taxon>
        <taxon>Metazoa</taxon>
        <taxon>Spiralia</taxon>
        <taxon>Lophotrochozoa</taxon>
        <taxon>Mollusca</taxon>
        <taxon>Gastropoda</taxon>
        <taxon>Caenogastropoda</taxon>
        <taxon>Sorbeoconcha</taxon>
        <taxon>Cerithioidea</taxon>
        <taxon>Batillariidae</taxon>
        <taxon>Batillaria</taxon>
    </lineage>
</organism>
<name>A0ABD0JVC8_9CAEN</name>
<dbReference type="InterPro" id="IPR005900">
    <property type="entry name" value="6-phosphogluconolactonase_DevB"/>
</dbReference>
<keyword evidence="5" id="KW-0732">Signal</keyword>
<sequence length="843" mass="94493">MAPFMTVRATALAVASVLLLLNTYLHCYAAPQHTGIILIGGTGDLARKYLWQAFFNAYMKREIQDSEQLDVEKQLDEYSFSVVTGGRSHAGVATTRLKDIFDNNVKCSDAHGSLSVCTSKKGEFFDKVTYYQLQRAEDYTAMCASLQQNFERLPSDTKIDVVLYLSVPPSVFRQSLSDFSAQCDFSKQNVRAKVVLEKPQGHDHQSALRLSEELLQLFEEEQLHRTDHYLAKSLVRTIIPFRMANPQLERMLNRDHVDRVEIFLKETVGVEERHLSYNEMGVIRDIFQNHLTQLLTLVALDLPANQSAAASAIEKAKVVRVLQQVLPQTSQRVLLGQYAAYTFEADREIPESNITSFVPTFAAALVKIPTHRWRDVPFILVSGKKLDQRSSYIRIVFKDGDVCVTNCHEQSHGKDDVKSSDHHRSKDAKAQIVFQIGHGAVKLPLVSVSKSLGEPDWPDSLDEVIDSDVFLQKNYHGDHPQHFYHATPVEKGDAYTTVIEEILQGKRESFVSTRQLLLSWRVWDPVLEYSPRKRPRIYDAGDPASLLNFVMRDGSLRFSAADVAQETEELTFSASLHHLHQAQTPASFLGHRMVSGSRESVAVQLAREIEQAAEAEIAAKGVFHVAFSGGTSPILLWQTLAQSFASEYWAHVHVWQVDERCVHAAADSHSNLFQLDYHLLRFVAVPWVHVHAMPVELAGRLCDSELQGARLYSDSLRRHVSNLQLDFVVLGLGADGHTGSLFPKSPALSADSQTLVTLTDRGPKDTPFRMTLTLPMLNRAKRVAVLVTGSEKHAILEELEGVEGGMGVVDKYPILGVNPANGTMTWYVDYDAYLGGEDFDNKR</sequence>
<evidence type="ECO:0000256" key="5">
    <source>
        <dbReference type="SAM" id="SignalP"/>
    </source>
</evidence>
<evidence type="ECO:0000256" key="2">
    <source>
        <dbReference type="ARBA" id="ARBA00022526"/>
    </source>
</evidence>
<dbReference type="Pfam" id="PF00479">
    <property type="entry name" value="G6PD_N"/>
    <property type="match status" value="1"/>
</dbReference>
<dbReference type="SUPFAM" id="SSF55347">
    <property type="entry name" value="Glyceraldehyde-3-phosphate dehydrogenase-like, C-terminal domain"/>
    <property type="match status" value="1"/>
</dbReference>
<keyword evidence="3" id="KW-0521">NADP</keyword>
<evidence type="ECO:0000256" key="4">
    <source>
        <dbReference type="ARBA" id="ARBA00023277"/>
    </source>
</evidence>
<evidence type="ECO:0000259" key="8">
    <source>
        <dbReference type="Pfam" id="PF02781"/>
    </source>
</evidence>
<proteinExistence type="predicted"/>
<dbReference type="PANTHER" id="PTHR23429">
    <property type="entry name" value="GLUCOSE-6-PHOSPHATE 1-DEHYDROGENASE G6PD"/>
    <property type="match status" value="1"/>
</dbReference>
<feature type="domain" description="Glucosamine/galactosamine-6-phosphate isomerase" evidence="7">
    <location>
        <begin position="598"/>
        <end position="826"/>
    </location>
</feature>
<reference evidence="9 10" key="1">
    <citation type="journal article" date="2023" name="Sci. Data">
        <title>Genome assembly of the Korean intertidal mud-creeper Batillaria attramentaria.</title>
        <authorList>
            <person name="Patra A.K."/>
            <person name="Ho P.T."/>
            <person name="Jun S."/>
            <person name="Lee S.J."/>
            <person name="Kim Y."/>
            <person name="Won Y.J."/>
        </authorList>
    </citation>
    <scope>NUCLEOTIDE SEQUENCE [LARGE SCALE GENOMIC DNA]</scope>
    <source>
        <strain evidence="9">Wonlab-2016</strain>
    </source>
</reference>
<dbReference type="Pfam" id="PF01182">
    <property type="entry name" value="Glucosamine_iso"/>
    <property type="match status" value="1"/>
</dbReference>
<dbReference type="PRINTS" id="PR00079">
    <property type="entry name" value="G6PDHDRGNASE"/>
</dbReference>
<dbReference type="InterPro" id="IPR022674">
    <property type="entry name" value="G6P_DH_NAD-bd"/>
</dbReference>
<dbReference type="AlphaFoldDB" id="A0ABD0JVC8"/>
<dbReference type="Pfam" id="PF02781">
    <property type="entry name" value="G6PD_C"/>
    <property type="match status" value="1"/>
</dbReference>
<dbReference type="InterPro" id="IPR006148">
    <property type="entry name" value="Glc/Gal-6P_isomerase"/>
</dbReference>
<keyword evidence="10" id="KW-1185">Reference proteome</keyword>
<evidence type="ECO:0000256" key="3">
    <source>
        <dbReference type="ARBA" id="ARBA00022857"/>
    </source>
</evidence>
<evidence type="ECO:0000256" key="1">
    <source>
        <dbReference type="ARBA" id="ARBA00004959"/>
    </source>
</evidence>
<feature type="domain" description="Glucose-6-phosphate dehydrogenase C-terminal" evidence="8">
    <location>
        <begin position="240"/>
        <end position="543"/>
    </location>
</feature>
<dbReference type="InterPro" id="IPR037171">
    <property type="entry name" value="NagB/RpiA_transferase-like"/>
</dbReference>
<dbReference type="Gene3D" id="3.30.360.10">
    <property type="entry name" value="Dihydrodipicolinate Reductase, domain 2"/>
    <property type="match status" value="1"/>
</dbReference>
<gene>
    <name evidence="9" type="ORF">BaRGS_00030154</name>
</gene>
<feature type="domain" description="Glucose-6-phosphate dehydrogenase NAD-binding" evidence="6">
    <location>
        <begin position="37"/>
        <end position="236"/>
    </location>
</feature>
<dbReference type="NCBIfam" id="TIGR01198">
    <property type="entry name" value="pgl"/>
    <property type="match status" value="1"/>
</dbReference>
<dbReference type="SUPFAM" id="SSF100950">
    <property type="entry name" value="NagB/RpiA/CoA transferase-like"/>
    <property type="match status" value="1"/>
</dbReference>
<dbReference type="GO" id="GO:0004345">
    <property type="term" value="F:glucose-6-phosphate dehydrogenase activity"/>
    <property type="evidence" value="ECO:0007669"/>
    <property type="project" value="UniProtKB-ARBA"/>
</dbReference>
<dbReference type="InterPro" id="IPR036291">
    <property type="entry name" value="NAD(P)-bd_dom_sf"/>
</dbReference>
<feature type="signal peptide" evidence="5">
    <location>
        <begin position="1"/>
        <end position="29"/>
    </location>
</feature>
<comment type="caution">
    <text evidence="9">The sequence shown here is derived from an EMBL/GenBank/DDBJ whole genome shotgun (WGS) entry which is preliminary data.</text>
</comment>
<evidence type="ECO:0008006" key="11">
    <source>
        <dbReference type="Google" id="ProtNLM"/>
    </source>
</evidence>
<dbReference type="Gene3D" id="3.40.50.720">
    <property type="entry name" value="NAD(P)-binding Rossmann-like Domain"/>
    <property type="match status" value="1"/>
</dbReference>
<dbReference type="Gene3D" id="3.40.50.1360">
    <property type="match status" value="1"/>
</dbReference>
<accession>A0ABD0JVC8</accession>
<evidence type="ECO:0000313" key="10">
    <source>
        <dbReference type="Proteomes" id="UP001519460"/>
    </source>
</evidence>
<dbReference type="Proteomes" id="UP001519460">
    <property type="component" value="Unassembled WGS sequence"/>
</dbReference>
<comment type="pathway">
    <text evidence="1">Carbohydrate degradation; pentose phosphate pathway.</text>
</comment>
<feature type="chain" id="PRO_5044783284" description="6-phosphogluconolactonase" evidence="5">
    <location>
        <begin position="30"/>
        <end position="843"/>
    </location>
</feature>
<protein>
    <recommendedName>
        <fullName evidence="11">6-phosphogluconolactonase</fullName>
    </recommendedName>
</protein>
<dbReference type="InterPro" id="IPR022675">
    <property type="entry name" value="G6P_DH_C"/>
</dbReference>
<evidence type="ECO:0000259" key="6">
    <source>
        <dbReference type="Pfam" id="PF00479"/>
    </source>
</evidence>
<dbReference type="PANTHER" id="PTHR23429:SF7">
    <property type="entry name" value="GDH_6PGL ENDOPLASMIC BIFUNCTIONAL PROTEIN"/>
    <property type="match status" value="1"/>
</dbReference>
<dbReference type="EMBL" id="JACVVK020000321">
    <property type="protein sequence ID" value="KAK7478622.1"/>
    <property type="molecule type" value="Genomic_DNA"/>
</dbReference>
<keyword evidence="4" id="KW-0119">Carbohydrate metabolism</keyword>
<evidence type="ECO:0000259" key="7">
    <source>
        <dbReference type="Pfam" id="PF01182"/>
    </source>
</evidence>
<dbReference type="CDD" id="cd01400">
    <property type="entry name" value="6PGL"/>
    <property type="match status" value="1"/>
</dbReference>
<evidence type="ECO:0000313" key="9">
    <source>
        <dbReference type="EMBL" id="KAK7478622.1"/>
    </source>
</evidence>
<dbReference type="GO" id="GO:0006006">
    <property type="term" value="P:glucose metabolic process"/>
    <property type="evidence" value="ECO:0007669"/>
    <property type="project" value="UniProtKB-KW"/>
</dbReference>
<dbReference type="SUPFAM" id="SSF51735">
    <property type="entry name" value="NAD(P)-binding Rossmann-fold domains"/>
    <property type="match status" value="1"/>
</dbReference>